<dbReference type="InterPro" id="IPR029064">
    <property type="entry name" value="Ribosomal_eL30-like_sf"/>
</dbReference>
<protein>
    <submittedName>
        <fullName evidence="1">Uncharacterized protein</fullName>
    </submittedName>
</protein>
<dbReference type="Proteomes" id="UP001488838">
    <property type="component" value="Unassembled WGS sequence"/>
</dbReference>
<comment type="caution">
    <text evidence="1">The sequence shown here is derived from an EMBL/GenBank/DDBJ whole genome shotgun (WGS) entry which is preliminary data.</text>
</comment>
<evidence type="ECO:0000313" key="1">
    <source>
        <dbReference type="EMBL" id="KAK7810796.1"/>
    </source>
</evidence>
<dbReference type="AlphaFoldDB" id="A0AAW0I8N5"/>
<gene>
    <name evidence="1" type="ORF">U0070_009501</name>
</gene>
<keyword evidence="2" id="KW-1185">Reference proteome</keyword>
<organism evidence="1 2">
    <name type="scientific">Myodes glareolus</name>
    <name type="common">Bank vole</name>
    <name type="synonym">Clethrionomys glareolus</name>
    <dbReference type="NCBI Taxonomy" id="447135"/>
    <lineage>
        <taxon>Eukaryota</taxon>
        <taxon>Metazoa</taxon>
        <taxon>Chordata</taxon>
        <taxon>Craniata</taxon>
        <taxon>Vertebrata</taxon>
        <taxon>Euteleostomi</taxon>
        <taxon>Mammalia</taxon>
        <taxon>Eutheria</taxon>
        <taxon>Euarchontoglires</taxon>
        <taxon>Glires</taxon>
        <taxon>Rodentia</taxon>
        <taxon>Myomorpha</taxon>
        <taxon>Muroidea</taxon>
        <taxon>Cricetidae</taxon>
        <taxon>Arvicolinae</taxon>
        <taxon>Myodes</taxon>
    </lineage>
</organism>
<evidence type="ECO:0000313" key="2">
    <source>
        <dbReference type="Proteomes" id="UP001488838"/>
    </source>
</evidence>
<dbReference type="EMBL" id="JBBHLL010000187">
    <property type="protein sequence ID" value="KAK7810796.1"/>
    <property type="molecule type" value="Genomic_DNA"/>
</dbReference>
<proteinExistence type="predicted"/>
<name>A0AAW0I8N5_MYOGA</name>
<sequence>MPNNNKRAQISGILVAYHIFLPQRSNSDHKTLPNSPRLLRHWPGLCLQQEPEDVGQLALSLTSAFAIKRNSILSKAIYDSVYLEDKGALGKLVGTLRTNNHRYDEICPHWEGSILGPKSVACTAKLEKAKVKELATKTLRSPAKSARKISKTETRIAVSPADTRGPVCTLMTLAVVHVRFTVHTSVARLTPAAVGRNSVRAVAMDTGIRKAFINVDLTVRP</sequence>
<reference evidence="1 2" key="1">
    <citation type="journal article" date="2023" name="bioRxiv">
        <title>Conserved and derived expression patterns and positive selection on dental genes reveal complex evolutionary context of ever-growing rodent molars.</title>
        <authorList>
            <person name="Calamari Z.T."/>
            <person name="Song A."/>
            <person name="Cohen E."/>
            <person name="Akter M."/>
            <person name="Roy R.D."/>
            <person name="Hallikas O."/>
            <person name="Christensen M.M."/>
            <person name="Li P."/>
            <person name="Marangoni P."/>
            <person name="Jernvall J."/>
            <person name="Klein O.D."/>
        </authorList>
    </citation>
    <scope>NUCLEOTIDE SEQUENCE [LARGE SCALE GENOMIC DNA]</scope>
    <source>
        <strain evidence="1">V071</strain>
    </source>
</reference>
<dbReference type="Gene3D" id="3.30.1330.30">
    <property type="match status" value="1"/>
</dbReference>
<accession>A0AAW0I8N5</accession>